<comment type="similarity">
    <text evidence="1">Belongs to the membrane fusion protein (MFP) (TC 8.A.1) family.</text>
</comment>
<dbReference type="Gene3D" id="2.40.50.100">
    <property type="match status" value="1"/>
</dbReference>
<protein>
    <submittedName>
        <fullName evidence="4">Efflux transporter, RND family, MFP subunit</fullName>
    </submittedName>
</protein>
<evidence type="ECO:0000313" key="5">
    <source>
        <dbReference type="Proteomes" id="UP000009232"/>
    </source>
</evidence>
<feature type="chain" id="PRO_5003333038" evidence="2">
    <location>
        <begin position="30"/>
        <end position="349"/>
    </location>
</feature>
<dbReference type="PANTHER" id="PTHR30469:SF15">
    <property type="entry name" value="HLYD FAMILY OF SECRETION PROTEINS"/>
    <property type="match status" value="1"/>
</dbReference>
<dbReference type="Pfam" id="PF25917">
    <property type="entry name" value="BSH_RND"/>
    <property type="match status" value="1"/>
</dbReference>
<reference evidence="4 5" key="1">
    <citation type="submission" date="2011-05" db="EMBL/GenBank/DDBJ databases">
        <title>Complete sequence of Thioalkalimicrobium cyclicum ALM1.</title>
        <authorList>
            <consortium name="US DOE Joint Genome Institute"/>
            <person name="Lucas S."/>
            <person name="Han J."/>
            <person name="Lapidus A."/>
            <person name="Cheng J.-F."/>
            <person name="Goodwin L."/>
            <person name="Pitluck S."/>
            <person name="Peters L."/>
            <person name="Mikhailova N."/>
            <person name="Davenport K."/>
            <person name="Han C."/>
            <person name="Tapia R."/>
            <person name="Land M."/>
            <person name="Hauser L."/>
            <person name="Kyrpides N."/>
            <person name="Ivanova N."/>
            <person name="Pagani I."/>
            <person name="Kappler U."/>
            <person name="Woyke T."/>
        </authorList>
    </citation>
    <scope>NUCLEOTIDE SEQUENCE [LARGE SCALE GENOMIC DNA]</scope>
    <source>
        <strain evidence="5">DSM 14477 / JCM 11371 / ALM1</strain>
    </source>
</reference>
<evidence type="ECO:0000259" key="3">
    <source>
        <dbReference type="Pfam" id="PF25917"/>
    </source>
</evidence>
<proteinExistence type="inferred from homology"/>
<dbReference type="GO" id="GO:1990281">
    <property type="term" value="C:efflux pump complex"/>
    <property type="evidence" value="ECO:0007669"/>
    <property type="project" value="TreeGrafter"/>
</dbReference>
<dbReference type="PANTHER" id="PTHR30469">
    <property type="entry name" value="MULTIDRUG RESISTANCE PROTEIN MDTA"/>
    <property type="match status" value="1"/>
</dbReference>
<sequence length="349" mass="38687">MHGLIMTRLLLISLFGALVLGSVANSAHADDDWRSFIETQPVSEVTITRSQSFAAEVISPNESQLASELNARILRIHTRPGAVVLQNQLLIELDCQDQQLHAESLIAQQRQNQALLDLAKLSLSRLKTLQNRDLATLSQLDELNTQIDQLEAQQGILSVEQAINARQIDRCRIKAPFDGAIVNHQVGEGQWVSVGTPLLNLVQTQDAEIRSQLPVSWLRSVSDIAEPSHLKAVFQALGIADQPVNLLRQAPNLEPNSRSVAVWFKADTNLPIGLSGQLTLTHPKRFLPTQVIVQRDGEMGVFAVQQDQLRFLVLAHVQEGRPHPLPDDWADDLLIVTQGQQRLSRAHAQ</sequence>
<gene>
    <name evidence="4" type="ordered locus">Thicy_1460</name>
</gene>
<organism evidence="4 5">
    <name type="scientific">Thiomicrospira cyclica (strain DSM 14477 / JCM 11371 / ALM1)</name>
    <name type="common">Thioalkalimicrobium cyclicum</name>
    <dbReference type="NCBI Taxonomy" id="717773"/>
    <lineage>
        <taxon>Bacteria</taxon>
        <taxon>Pseudomonadati</taxon>
        <taxon>Pseudomonadota</taxon>
        <taxon>Gammaproteobacteria</taxon>
        <taxon>Thiotrichales</taxon>
        <taxon>Piscirickettsiaceae</taxon>
        <taxon>Thiomicrospira</taxon>
    </lineage>
</organism>
<feature type="signal peptide" evidence="2">
    <location>
        <begin position="1"/>
        <end position="29"/>
    </location>
</feature>
<dbReference type="SUPFAM" id="SSF111369">
    <property type="entry name" value="HlyD-like secretion proteins"/>
    <property type="match status" value="1"/>
</dbReference>
<keyword evidence="2" id="KW-0732">Signal</keyword>
<dbReference type="AlphaFoldDB" id="F6DAG4"/>
<keyword evidence="5" id="KW-1185">Reference proteome</keyword>
<dbReference type="eggNOG" id="COG0845">
    <property type="taxonomic scope" value="Bacteria"/>
</dbReference>
<dbReference type="Proteomes" id="UP000009232">
    <property type="component" value="Chromosome"/>
</dbReference>
<dbReference type="STRING" id="717773.Thicy_1460"/>
<dbReference type="KEGG" id="tcy:Thicy_1460"/>
<dbReference type="NCBIfam" id="TIGR01730">
    <property type="entry name" value="RND_mfp"/>
    <property type="match status" value="1"/>
</dbReference>
<dbReference type="InterPro" id="IPR006143">
    <property type="entry name" value="RND_pump_MFP"/>
</dbReference>
<dbReference type="EMBL" id="CP002776">
    <property type="protein sequence ID" value="AEG32220.1"/>
    <property type="molecule type" value="Genomic_DNA"/>
</dbReference>
<evidence type="ECO:0000313" key="4">
    <source>
        <dbReference type="EMBL" id="AEG32220.1"/>
    </source>
</evidence>
<dbReference type="Gene3D" id="1.10.287.470">
    <property type="entry name" value="Helix hairpin bin"/>
    <property type="match status" value="1"/>
</dbReference>
<dbReference type="HOGENOM" id="CLU_018816_1_4_6"/>
<dbReference type="RefSeq" id="WP_013835995.1">
    <property type="nucleotide sequence ID" value="NC_015581.1"/>
</dbReference>
<evidence type="ECO:0000256" key="1">
    <source>
        <dbReference type="ARBA" id="ARBA00009477"/>
    </source>
</evidence>
<accession>F6DAG4</accession>
<dbReference type="GO" id="GO:0015562">
    <property type="term" value="F:efflux transmembrane transporter activity"/>
    <property type="evidence" value="ECO:0007669"/>
    <property type="project" value="TreeGrafter"/>
</dbReference>
<feature type="domain" description="Multidrug resistance protein MdtA-like barrel-sandwich hybrid" evidence="3">
    <location>
        <begin position="65"/>
        <end position="202"/>
    </location>
</feature>
<dbReference type="Gene3D" id="2.40.30.170">
    <property type="match status" value="1"/>
</dbReference>
<evidence type="ECO:0000256" key="2">
    <source>
        <dbReference type="SAM" id="SignalP"/>
    </source>
</evidence>
<name>F6DAG4_THICA</name>
<dbReference type="InterPro" id="IPR058625">
    <property type="entry name" value="MdtA-like_BSH"/>
</dbReference>
<dbReference type="OrthoDB" id="9806939at2"/>